<organism evidence="1 2">
    <name type="scientific">Leucocoprinus birnbaumii</name>
    <dbReference type="NCBI Taxonomy" id="56174"/>
    <lineage>
        <taxon>Eukaryota</taxon>
        <taxon>Fungi</taxon>
        <taxon>Dikarya</taxon>
        <taxon>Basidiomycota</taxon>
        <taxon>Agaricomycotina</taxon>
        <taxon>Agaricomycetes</taxon>
        <taxon>Agaricomycetidae</taxon>
        <taxon>Agaricales</taxon>
        <taxon>Agaricineae</taxon>
        <taxon>Agaricaceae</taxon>
        <taxon>Leucocoprinus</taxon>
    </lineage>
</organism>
<gene>
    <name evidence="1" type="ORF">NP233_g6164</name>
</gene>
<keyword evidence="2" id="KW-1185">Reference proteome</keyword>
<dbReference type="EMBL" id="JANIEX010000390">
    <property type="protein sequence ID" value="KAJ3567744.1"/>
    <property type="molecule type" value="Genomic_DNA"/>
</dbReference>
<proteinExistence type="predicted"/>
<dbReference type="AlphaFoldDB" id="A0AAD5VU95"/>
<evidence type="ECO:0000313" key="1">
    <source>
        <dbReference type="EMBL" id="KAJ3567744.1"/>
    </source>
</evidence>
<protein>
    <submittedName>
        <fullName evidence="1">Uncharacterized protein</fullName>
    </submittedName>
</protein>
<comment type="caution">
    <text evidence="1">The sequence shown here is derived from an EMBL/GenBank/DDBJ whole genome shotgun (WGS) entry which is preliminary data.</text>
</comment>
<name>A0AAD5VU95_9AGAR</name>
<accession>A0AAD5VU95</accession>
<sequence>MARASSSSSRKGGFIKKRTRTELRQENKKKFRIFFRRIAGHRPKNSSINTCSSHGIRRWRLCTGASTRSLINAGRWFALCHKCNFFRWGTPTLDFATLFAENKTFRGLYQERELLAPKSWEEEPDPLLQYIGQLSISDSSPGATTTVNPSISGAPQSSSFGQGLDLVFWVMNDAPPQIVKVAYQMGEAVALVDHQLLLEQCGIKDTGFYEVYDTATRSWAAVDWNTYMILDDEERVLLRLTSVSRFFDFQKFI</sequence>
<reference evidence="1" key="1">
    <citation type="submission" date="2022-07" db="EMBL/GenBank/DDBJ databases">
        <title>Genome Sequence of Leucocoprinus birnbaumii.</title>
        <authorList>
            <person name="Buettner E."/>
        </authorList>
    </citation>
    <scope>NUCLEOTIDE SEQUENCE</scope>
    <source>
        <strain evidence="1">VT141</strain>
    </source>
</reference>
<evidence type="ECO:0000313" key="2">
    <source>
        <dbReference type="Proteomes" id="UP001213000"/>
    </source>
</evidence>
<dbReference type="Proteomes" id="UP001213000">
    <property type="component" value="Unassembled WGS sequence"/>
</dbReference>